<dbReference type="AlphaFoldDB" id="A0A345YRK4"/>
<dbReference type="OrthoDB" id="3638028at2"/>
<protein>
    <submittedName>
        <fullName evidence="2">Kinase</fullName>
    </submittedName>
</protein>
<gene>
    <name evidence="1" type="ORF">DWV08_13680</name>
    <name evidence="2" type="ORF">DXU92_05430</name>
</gene>
<evidence type="ECO:0000313" key="1">
    <source>
        <dbReference type="EMBL" id="AXK46556.1"/>
    </source>
</evidence>
<keyword evidence="2" id="KW-0418">Kinase</keyword>
<evidence type="ECO:0000313" key="2">
    <source>
        <dbReference type="EMBL" id="RRR24297.1"/>
    </source>
</evidence>
<accession>A0A345YRK4</accession>
<evidence type="ECO:0000313" key="3">
    <source>
        <dbReference type="Proteomes" id="UP000254236"/>
    </source>
</evidence>
<dbReference type="Proteomes" id="UP000254236">
    <property type="component" value="Chromosome"/>
</dbReference>
<evidence type="ECO:0000313" key="4">
    <source>
        <dbReference type="Proteomes" id="UP000282185"/>
    </source>
</evidence>
<dbReference type="EMBL" id="CP031356">
    <property type="protein sequence ID" value="AXK46556.1"/>
    <property type="molecule type" value="Genomic_DNA"/>
</dbReference>
<reference evidence="2 4" key="2">
    <citation type="submission" date="2018-08" db="EMBL/GenBank/DDBJ databases">
        <title>Brachybacterium saurashtrense DSM 23186.</title>
        <authorList>
            <person name="Li Y."/>
        </authorList>
    </citation>
    <scope>NUCLEOTIDE SEQUENCE [LARGE SCALE GENOMIC DNA]</scope>
    <source>
        <strain evidence="2 4">DSM 23186</strain>
    </source>
</reference>
<dbReference type="GO" id="GO:0019748">
    <property type="term" value="P:secondary metabolic process"/>
    <property type="evidence" value="ECO:0007669"/>
    <property type="project" value="InterPro"/>
</dbReference>
<dbReference type="InterPro" id="IPR011009">
    <property type="entry name" value="Kinase-like_dom_sf"/>
</dbReference>
<keyword evidence="3" id="KW-1185">Reference proteome</keyword>
<dbReference type="GO" id="GO:0016301">
    <property type="term" value="F:kinase activity"/>
    <property type="evidence" value="ECO:0007669"/>
    <property type="project" value="UniProtKB-KW"/>
</dbReference>
<organism evidence="2 4">
    <name type="scientific">Brachybacterium saurashtrense</name>
    <dbReference type="NCBI Taxonomy" id="556288"/>
    <lineage>
        <taxon>Bacteria</taxon>
        <taxon>Bacillati</taxon>
        <taxon>Actinomycetota</taxon>
        <taxon>Actinomycetes</taxon>
        <taxon>Micrococcales</taxon>
        <taxon>Dermabacteraceae</taxon>
        <taxon>Brachybacterium</taxon>
    </lineage>
</organism>
<reference evidence="1 3" key="1">
    <citation type="submission" date="2018-07" db="EMBL/GenBank/DDBJ databases">
        <title>Brachybacterium saurashtrense DSM 23186 genome sequence.</title>
        <authorList>
            <person name="Guo L."/>
        </authorList>
    </citation>
    <scope>NUCLEOTIDE SEQUENCE [LARGE SCALE GENOMIC DNA]</scope>
    <source>
        <strain evidence="1 3">DSM 23186</strain>
    </source>
</reference>
<proteinExistence type="predicted"/>
<dbReference type="RefSeq" id="WP_115414305.1">
    <property type="nucleotide sequence ID" value="NZ_CP031356.1"/>
</dbReference>
<dbReference type="InterPro" id="IPR006748">
    <property type="entry name" value="NH2Glyco/OHUrea_AB-resist_kin"/>
</dbReference>
<dbReference type="Pfam" id="PF04655">
    <property type="entry name" value="APH_6_hur"/>
    <property type="match status" value="1"/>
</dbReference>
<keyword evidence="2" id="KW-0808">Transferase</keyword>
<dbReference type="Proteomes" id="UP000282185">
    <property type="component" value="Unassembled WGS sequence"/>
</dbReference>
<dbReference type="GO" id="GO:0016773">
    <property type="term" value="F:phosphotransferase activity, alcohol group as acceptor"/>
    <property type="evidence" value="ECO:0007669"/>
    <property type="project" value="InterPro"/>
</dbReference>
<sequence length="228" mass="24508">MITVPASFREMPRWWHDADGRTWLDRLPALAAAHAARWILTLDGPPRHGSNALVVPARQRAQAAVLRLAPPGDDLSTEAAALRHWAGHGVVELLEVDADSGAMLLARLDAERSLHALPPLEAAAVLGRIARDLAIPAPRDARSTRDIAAEEADGFASRWSALGEPVPPRLLEAATAAAQRLAARDPGDLSVDGDLHHGQVLAGGRRDWTVVDPVLLRGDREYDLGRVP</sequence>
<dbReference type="KEGG" id="bsau:DWV08_13680"/>
<dbReference type="EMBL" id="QSWH01000002">
    <property type="protein sequence ID" value="RRR24297.1"/>
    <property type="molecule type" value="Genomic_DNA"/>
</dbReference>
<dbReference type="SUPFAM" id="SSF56112">
    <property type="entry name" value="Protein kinase-like (PK-like)"/>
    <property type="match status" value="1"/>
</dbReference>
<name>A0A345YRK4_9MICO</name>